<dbReference type="Pfam" id="PF13193">
    <property type="entry name" value="AMP-binding_C"/>
    <property type="match status" value="1"/>
</dbReference>
<keyword evidence="2" id="KW-0436">Ligase</keyword>
<proteinExistence type="inferred from homology"/>
<dbReference type="HOGENOM" id="CLU_000022_59_0_4"/>
<accession>V8QUM4</accession>
<protein>
    <submittedName>
        <fullName evidence="5">AMP-binding protein</fullName>
    </submittedName>
</protein>
<feature type="domain" description="AMP-dependent synthetase/ligase" evidence="3">
    <location>
        <begin position="1"/>
        <end position="337"/>
    </location>
</feature>
<dbReference type="EMBL" id="AYXT01000009">
    <property type="protein sequence ID" value="ETF03352.1"/>
    <property type="molecule type" value="Genomic_DNA"/>
</dbReference>
<dbReference type="PANTHER" id="PTHR43201">
    <property type="entry name" value="ACYL-COA SYNTHETASE"/>
    <property type="match status" value="1"/>
</dbReference>
<dbReference type="eggNOG" id="COG0318">
    <property type="taxonomic scope" value="Bacteria"/>
</dbReference>
<dbReference type="SUPFAM" id="SSF56801">
    <property type="entry name" value="Acetyl-CoA synthetase-like"/>
    <property type="match status" value="1"/>
</dbReference>
<dbReference type="Gene3D" id="3.30.300.30">
    <property type="match status" value="1"/>
</dbReference>
<dbReference type="GO" id="GO:0031956">
    <property type="term" value="F:medium-chain fatty acid-CoA ligase activity"/>
    <property type="evidence" value="ECO:0007669"/>
    <property type="project" value="TreeGrafter"/>
</dbReference>
<evidence type="ECO:0000313" key="6">
    <source>
        <dbReference type="Proteomes" id="UP000018733"/>
    </source>
</evidence>
<dbReference type="InterPro" id="IPR042099">
    <property type="entry name" value="ANL_N_sf"/>
</dbReference>
<dbReference type="InterPro" id="IPR000873">
    <property type="entry name" value="AMP-dep_synth/lig_dom"/>
</dbReference>
<dbReference type="Pfam" id="PF00501">
    <property type="entry name" value="AMP-binding"/>
    <property type="match status" value="1"/>
</dbReference>
<feature type="domain" description="AMP-binding enzyme C-terminal" evidence="4">
    <location>
        <begin position="388"/>
        <end position="463"/>
    </location>
</feature>
<evidence type="ECO:0000313" key="5">
    <source>
        <dbReference type="EMBL" id="ETF03352.1"/>
    </source>
</evidence>
<dbReference type="PROSITE" id="PS00455">
    <property type="entry name" value="AMP_BINDING"/>
    <property type="match status" value="1"/>
</dbReference>
<organism evidence="5 6">
    <name type="scientific">Advenella kashmirensis W13003</name>
    <dbReference type="NCBI Taxonomy" id="1424334"/>
    <lineage>
        <taxon>Bacteria</taxon>
        <taxon>Pseudomonadati</taxon>
        <taxon>Pseudomonadota</taxon>
        <taxon>Betaproteobacteria</taxon>
        <taxon>Burkholderiales</taxon>
        <taxon>Alcaligenaceae</taxon>
    </lineage>
</organism>
<dbReference type="GO" id="GO:0006631">
    <property type="term" value="P:fatty acid metabolic process"/>
    <property type="evidence" value="ECO:0007669"/>
    <property type="project" value="TreeGrafter"/>
</dbReference>
<evidence type="ECO:0000256" key="2">
    <source>
        <dbReference type="ARBA" id="ARBA00022598"/>
    </source>
</evidence>
<keyword evidence="6" id="KW-1185">Reference proteome</keyword>
<evidence type="ECO:0000259" key="4">
    <source>
        <dbReference type="Pfam" id="PF13193"/>
    </source>
</evidence>
<dbReference type="PATRIC" id="fig|1424334.3.peg.2254"/>
<comment type="caution">
    <text evidence="5">The sequence shown here is derived from an EMBL/GenBank/DDBJ whole genome shotgun (WGS) entry which is preliminary data.</text>
</comment>
<dbReference type="AlphaFoldDB" id="V8QUM4"/>
<dbReference type="InterPro" id="IPR020845">
    <property type="entry name" value="AMP-binding_CS"/>
</dbReference>
<sequence length="486" mass="52662">MSYGELTAFSEKLADELSQRGVRGGDRILIVGENCVSACIIVMAISRLDAWSSFVNARLSPREIDSIIEHATPRLTLYTCHVSENAKAHSARHQAAPLPMPALGDIHIGVCNQSTVPETVYEGAEQQVAAMVYTSGTSGSPKGVMLTHAGLLFAARQACTSRCMNPGDLLYGVLPMAHVVGLVTQFLGAMLGGAAVLLEARFSASQALHILLNEKVSLFVGVPAMYARLLEQVQKEPLSTRQHALRCIGTSGAPLTSKLKKEVENLFGLPLNNGYGLTETSPTVAQTHIDQVRHDCSVGFPIPGIEISIVDADSKPVPQGEVGTLRIRGPNVMKGYYRNPELTREAISPEGWFNSGDMVRQDPDGALHIVGRSKELIIRSGFNVYPLEVEQVINSHSCVVQSAVVGRTVEHNEEVVAFIELNRPAQATDEADFREYLRERLSPYKLPAEIRFLEALPTAPTGKILKNALKQLAAQSFDHAQASPTN</sequence>
<evidence type="ECO:0000256" key="1">
    <source>
        <dbReference type="ARBA" id="ARBA00006432"/>
    </source>
</evidence>
<dbReference type="STRING" id="1424334.W822_11210"/>
<comment type="similarity">
    <text evidence="1">Belongs to the ATP-dependent AMP-binding enzyme family.</text>
</comment>
<gene>
    <name evidence="5" type="ORF">W822_11210</name>
</gene>
<reference evidence="5 6" key="1">
    <citation type="journal article" date="2014" name="Genome Announc.">
        <title>Draft Genome Sequence of Advenella kashmirensis Strain W13003, a Polycyclic Aromatic Hydrocarbon-Degrading Bacterium.</title>
        <authorList>
            <person name="Wang X."/>
            <person name="Jin D."/>
            <person name="Zhou L."/>
            <person name="Wu L."/>
            <person name="An W."/>
            <person name="Zhao L."/>
        </authorList>
    </citation>
    <scope>NUCLEOTIDE SEQUENCE [LARGE SCALE GENOMIC DNA]</scope>
    <source>
        <strain evidence="5 6">W13003</strain>
    </source>
</reference>
<dbReference type="Gene3D" id="3.40.50.12780">
    <property type="entry name" value="N-terminal domain of ligase-like"/>
    <property type="match status" value="1"/>
</dbReference>
<name>V8QUM4_9BURK</name>
<dbReference type="PANTHER" id="PTHR43201:SF5">
    <property type="entry name" value="MEDIUM-CHAIN ACYL-COA LIGASE ACSF2, MITOCHONDRIAL"/>
    <property type="match status" value="1"/>
</dbReference>
<dbReference type="InterPro" id="IPR025110">
    <property type="entry name" value="AMP-bd_C"/>
</dbReference>
<dbReference type="InterPro" id="IPR045851">
    <property type="entry name" value="AMP-bd_C_sf"/>
</dbReference>
<evidence type="ECO:0000259" key="3">
    <source>
        <dbReference type="Pfam" id="PF00501"/>
    </source>
</evidence>
<dbReference type="Proteomes" id="UP000018733">
    <property type="component" value="Unassembled WGS sequence"/>
</dbReference>